<dbReference type="GO" id="GO:0004674">
    <property type="term" value="F:protein serine/threonine kinase activity"/>
    <property type="evidence" value="ECO:0007669"/>
    <property type="project" value="UniProtKB-KW"/>
</dbReference>
<evidence type="ECO:0000313" key="13">
    <source>
        <dbReference type="EMBL" id="CAE6518844.1"/>
    </source>
</evidence>
<evidence type="ECO:0000256" key="5">
    <source>
        <dbReference type="ARBA" id="ARBA00022777"/>
    </source>
</evidence>
<dbReference type="Pfam" id="PF00069">
    <property type="entry name" value="Pkinase"/>
    <property type="match status" value="2"/>
</dbReference>
<evidence type="ECO:0000256" key="3">
    <source>
        <dbReference type="ARBA" id="ARBA00022679"/>
    </source>
</evidence>
<comment type="catalytic activity">
    <reaction evidence="7">
        <text>L-threonyl-[protein] + ATP = O-phospho-L-threonyl-[protein] + ADP + H(+)</text>
        <dbReference type="Rhea" id="RHEA:46608"/>
        <dbReference type="Rhea" id="RHEA-COMP:11060"/>
        <dbReference type="Rhea" id="RHEA-COMP:11605"/>
        <dbReference type="ChEBI" id="CHEBI:15378"/>
        <dbReference type="ChEBI" id="CHEBI:30013"/>
        <dbReference type="ChEBI" id="CHEBI:30616"/>
        <dbReference type="ChEBI" id="CHEBI:61977"/>
        <dbReference type="ChEBI" id="CHEBI:456216"/>
        <dbReference type="EC" id="2.7.11.1"/>
    </reaction>
</comment>
<dbReference type="GO" id="GO:0000245">
    <property type="term" value="P:spliceosomal complex assembly"/>
    <property type="evidence" value="ECO:0007669"/>
    <property type="project" value="TreeGrafter"/>
</dbReference>
<reference evidence="13" key="1">
    <citation type="submission" date="2021-01" db="EMBL/GenBank/DDBJ databases">
        <authorList>
            <person name="Kaushik A."/>
        </authorList>
    </citation>
    <scope>NUCLEOTIDE SEQUENCE</scope>
    <source>
        <strain evidence="13">AG6-10EEA</strain>
    </source>
</reference>
<evidence type="ECO:0000256" key="6">
    <source>
        <dbReference type="ARBA" id="ARBA00022840"/>
    </source>
</evidence>
<sequence>MIEIHSAHSTTSDVISGYPEEDLRPGGRHNPGYFPAWLGMQLMEDGRFIIMRKLGWGMYSSVWLAQDVKSERYVAIKILTCEATKAIERQNSDEIAMLQKITKADRSHAGSRHVVEFYETFDMTGPHGLHRCIVTEPLGFNIDHLRRELGDARLSLPLVKIITRQILLGLDYLHNSCGVIHTDLKFDNIMLRPDEINFCVAATLAEDPSKAYCFDTSKPPTIVPIESQTLRIWGLPLEPGEVRLDVAIVDFGHSHWVDRHFQEHIQPMALRAPEVILGHPWNGSADVWNLGCLLVELFTGYWLFAARATDGWGREEDHLVRMTESLEEQFPLDFLRECKKRSEYFKEDGTWAHFTEHLEPNWPLRKMLATDSRFADDEEEVDATFKFLKRCLRLRPEDRATPKELVDDPWFASITSS</sequence>
<dbReference type="GO" id="GO:0005524">
    <property type="term" value="F:ATP binding"/>
    <property type="evidence" value="ECO:0007669"/>
    <property type="project" value="UniProtKB-UniRule"/>
</dbReference>
<comment type="similarity">
    <text evidence="10">Belongs to the protein kinase superfamily.</text>
</comment>
<dbReference type="EMBL" id="CAJMXA010003875">
    <property type="protein sequence ID" value="CAE6518844.1"/>
    <property type="molecule type" value="Genomic_DNA"/>
</dbReference>
<evidence type="ECO:0000256" key="11">
    <source>
        <dbReference type="SAM" id="MobiDB-lite"/>
    </source>
</evidence>
<dbReference type="Gene3D" id="1.10.510.10">
    <property type="entry name" value="Transferase(Phosphotransferase) domain 1"/>
    <property type="match status" value="1"/>
</dbReference>
<evidence type="ECO:0000259" key="12">
    <source>
        <dbReference type="PROSITE" id="PS50011"/>
    </source>
</evidence>
<gene>
    <name evidence="13" type="ORF">RDB_LOCUS143211</name>
</gene>
<protein>
    <recommendedName>
        <fullName evidence="1">non-specific serine/threonine protein kinase</fullName>
        <ecNumber evidence="1">2.7.11.1</ecNumber>
    </recommendedName>
</protein>
<name>A0A8H3DAU9_9AGAM</name>
<accession>A0A8H3DAU9</accession>
<dbReference type="AlphaFoldDB" id="A0A8H3DAU9"/>
<comment type="catalytic activity">
    <reaction evidence="8">
        <text>L-seryl-[protein] + ATP = O-phospho-L-seryl-[protein] + ADP + H(+)</text>
        <dbReference type="Rhea" id="RHEA:17989"/>
        <dbReference type="Rhea" id="RHEA-COMP:9863"/>
        <dbReference type="Rhea" id="RHEA-COMP:11604"/>
        <dbReference type="ChEBI" id="CHEBI:15378"/>
        <dbReference type="ChEBI" id="CHEBI:29999"/>
        <dbReference type="ChEBI" id="CHEBI:30616"/>
        <dbReference type="ChEBI" id="CHEBI:83421"/>
        <dbReference type="ChEBI" id="CHEBI:456216"/>
        <dbReference type="EC" id="2.7.11.1"/>
    </reaction>
</comment>
<dbReference type="Gene3D" id="3.30.200.20">
    <property type="entry name" value="Phosphorylase Kinase, domain 1"/>
    <property type="match status" value="1"/>
</dbReference>
<dbReference type="InterPro" id="IPR017441">
    <property type="entry name" value="Protein_kinase_ATP_BS"/>
</dbReference>
<feature type="binding site" evidence="9">
    <location>
        <position position="77"/>
    </location>
    <ligand>
        <name>ATP</name>
        <dbReference type="ChEBI" id="CHEBI:30616"/>
    </ligand>
</feature>
<proteinExistence type="inferred from homology"/>
<evidence type="ECO:0000256" key="1">
    <source>
        <dbReference type="ARBA" id="ARBA00012513"/>
    </source>
</evidence>
<keyword evidence="2 10" id="KW-0723">Serine/threonine-protein kinase</keyword>
<dbReference type="InterPro" id="IPR051334">
    <property type="entry name" value="SRPK"/>
</dbReference>
<evidence type="ECO:0000256" key="7">
    <source>
        <dbReference type="ARBA" id="ARBA00047899"/>
    </source>
</evidence>
<evidence type="ECO:0000256" key="2">
    <source>
        <dbReference type="ARBA" id="ARBA00022527"/>
    </source>
</evidence>
<dbReference type="PROSITE" id="PS50011">
    <property type="entry name" value="PROTEIN_KINASE_DOM"/>
    <property type="match status" value="1"/>
</dbReference>
<comment type="caution">
    <text evidence="13">The sequence shown here is derived from an EMBL/GenBank/DDBJ whole genome shotgun (WGS) entry which is preliminary data.</text>
</comment>
<dbReference type="GO" id="GO:0005737">
    <property type="term" value="C:cytoplasm"/>
    <property type="evidence" value="ECO:0007669"/>
    <property type="project" value="TreeGrafter"/>
</dbReference>
<dbReference type="GO" id="GO:0005634">
    <property type="term" value="C:nucleus"/>
    <property type="evidence" value="ECO:0007669"/>
    <property type="project" value="TreeGrafter"/>
</dbReference>
<feature type="domain" description="Protein kinase" evidence="12">
    <location>
        <begin position="48"/>
        <end position="411"/>
    </location>
</feature>
<dbReference type="PROSITE" id="PS00107">
    <property type="entry name" value="PROTEIN_KINASE_ATP"/>
    <property type="match status" value="1"/>
</dbReference>
<dbReference type="GO" id="GO:0050684">
    <property type="term" value="P:regulation of mRNA processing"/>
    <property type="evidence" value="ECO:0007669"/>
    <property type="project" value="TreeGrafter"/>
</dbReference>
<keyword evidence="3" id="KW-0808">Transferase</keyword>
<dbReference type="PROSITE" id="PS00108">
    <property type="entry name" value="PROTEIN_KINASE_ST"/>
    <property type="match status" value="1"/>
</dbReference>
<evidence type="ECO:0000256" key="8">
    <source>
        <dbReference type="ARBA" id="ARBA00048679"/>
    </source>
</evidence>
<dbReference type="SUPFAM" id="SSF56112">
    <property type="entry name" value="Protein kinase-like (PK-like)"/>
    <property type="match status" value="1"/>
</dbReference>
<keyword evidence="6 9" id="KW-0067">ATP-binding</keyword>
<dbReference type="EC" id="2.7.11.1" evidence="1"/>
<evidence type="ECO:0000256" key="4">
    <source>
        <dbReference type="ARBA" id="ARBA00022741"/>
    </source>
</evidence>
<feature type="region of interest" description="Disordered" evidence="11">
    <location>
        <begin position="1"/>
        <end position="27"/>
    </location>
</feature>
<dbReference type="SMART" id="SM00220">
    <property type="entry name" value="S_TKc"/>
    <property type="match status" value="1"/>
</dbReference>
<organism evidence="13 14">
    <name type="scientific">Rhizoctonia solani</name>
    <dbReference type="NCBI Taxonomy" id="456999"/>
    <lineage>
        <taxon>Eukaryota</taxon>
        <taxon>Fungi</taxon>
        <taxon>Dikarya</taxon>
        <taxon>Basidiomycota</taxon>
        <taxon>Agaricomycotina</taxon>
        <taxon>Agaricomycetes</taxon>
        <taxon>Cantharellales</taxon>
        <taxon>Ceratobasidiaceae</taxon>
        <taxon>Rhizoctonia</taxon>
    </lineage>
</organism>
<dbReference type="Proteomes" id="UP000663853">
    <property type="component" value="Unassembled WGS sequence"/>
</dbReference>
<dbReference type="PANTHER" id="PTHR47634:SF9">
    <property type="entry name" value="PROTEIN KINASE DOMAIN-CONTAINING PROTEIN-RELATED"/>
    <property type="match status" value="1"/>
</dbReference>
<dbReference type="FunFam" id="1.10.510.10:FF:000275">
    <property type="entry name" value="SRSF protein kinase 2 isoform X3"/>
    <property type="match status" value="1"/>
</dbReference>
<dbReference type="PANTHER" id="PTHR47634">
    <property type="entry name" value="PROTEIN KINASE DOMAIN-CONTAINING PROTEIN-RELATED"/>
    <property type="match status" value="1"/>
</dbReference>
<keyword evidence="5" id="KW-0418">Kinase</keyword>
<evidence type="ECO:0000256" key="10">
    <source>
        <dbReference type="RuleBase" id="RU000304"/>
    </source>
</evidence>
<evidence type="ECO:0000313" key="14">
    <source>
        <dbReference type="Proteomes" id="UP000663853"/>
    </source>
</evidence>
<dbReference type="InterPro" id="IPR008271">
    <property type="entry name" value="Ser/Thr_kinase_AS"/>
</dbReference>
<evidence type="ECO:0000256" key="9">
    <source>
        <dbReference type="PROSITE-ProRule" id="PRU10141"/>
    </source>
</evidence>
<dbReference type="InterPro" id="IPR011009">
    <property type="entry name" value="Kinase-like_dom_sf"/>
</dbReference>
<keyword evidence="4 9" id="KW-0547">Nucleotide-binding</keyword>
<dbReference type="InterPro" id="IPR000719">
    <property type="entry name" value="Prot_kinase_dom"/>
</dbReference>